<keyword evidence="3" id="KW-0808">Transferase</keyword>
<accession>A0A5N8WEL4</accession>
<comment type="caution">
    <text evidence="12">The sequence shown here is derived from an EMBL/GenBank/DDBJ whole genome shotgun (WGS) entry which is preliminary data.</text>
</comment>
<feature type="domain" description="Protein kinase" evidence="11">
    <location>
        <begin position="15"/>
        <end position="268"/>
    </location>
</feature>
<dbReference type="OrthoDB" id="9762169at2"/>
<dbReference type="PRINTS" id="PR00337">
    <property type="entry name" value="LEUILEVALBP"/>
</dbReference>
<sequence>MRALSAHDPGELGGHRLLARLGTGGMGVVYLARTADGTLAALKVIRAEYAAEHSFRERFRREARLARGLTGRWLVPVTDADAEAREPWLATAFVPGPSLAEAVDGYGSLPPYAVATLGALLAEALAEVHEAGLVHRDVKPGNVLLALDGPRLIDFGIARATGATALTEPGAVVGTPGYLAPEQVRAGGGAVTASDVYALGCVLAYAATGRRPFGTGNPAAVLYRTVHEEPDLTGLDRLPPQPRTAITRCLAKDPADRPTAAELAHVLTASGQVAPDQADWLPSAVLRLVAERSSRALDPPPRQTGPTAPSEPTVEADRAPSRRRILAVGGSAAAVLAASGTGAAVLLTTRRGTAQGGGDLPTHTIALHAALTGAQAEQGQAQQRGARLAVADHNARKDARFRLALTSYDDRGEAGRAKAGARRLIADPSVRAVVGPTSAAAAEAAVTLYGKASMPVLLVSVDYDALGLSSALTRSLCVTTAPSGYRAIPVVSYLTRVQKAERTAVIQDRAAGAAAEDIARSVRENPPSEGTATVHTVAAGTDDFRPTVAAALATRPEAVVYAGTSPPRAAACARALAAAGFTGPRLAVEPVMRPDFTKAAGEAAEGWVFEAPYSEPQSSGTKAAKAFTAAYRDRYGEPPARWSAEAYDAVGLIAASLDALGGGAGITPGQVAERMFKLTHNGVAKPLRFTRDITHSLVPDDTSFLYRVKDGEFRFLGRHDQVR</sequence>
<dbReference type="PROSITE" id="PS50011">
    <property type="entry name" value="PROTEIN_KINASE_DOM"/>
    <property type="match status" value="1"/>
</dbReference>
<dbReference type="Gene3D" id="3.30.200.20">
    <property type="entry name" value="Phosphorylase Kinase, domain 1"/>
    <property type="match status" value="1"/>
</dbReference>
<evidence type="ECO:0000256" key="2">
    <source>
        <dbReference type="ARBA" id="ARBA00022448"/>
    </source>
</evidence>
<evidence type="ECO:0000313" key="13">
    <source>
        <dbReference type="Proteomes" id="UP000326979"/>
    </source>
</evidence>
<evidence type="ECO:0000256" key="4">
    <source>
        <dbReference type="ARBA" id="ARBA00022729"/>
    </source>
</evidence>
<dbReference type="EMBL" id="VJZE01000541">
    <property type="protein sequence ID" value="MPY45931.1"/>
    <property type="molecule type" value="Genomic_DNA"/>
</dbReference>
<proteinExistence type="inferred from homology"/>
<keyword evidence="13" id="KW-1185">Reference proteome</keyword>
<keyword evidence="4" id="KW-0732">Signal</keyword>
<organism evidence="12 13">
    <name type="scientific">Streptomyces phyllanthi</name>
    <dbReference type="NCBI Taxonomy" id="1803180"/>
    <lineage>
        <taxon>Bacteria</taxon>
        <taxon>Bacillati</taxon>
        <taxon>Actinomycetota</taxon>
        <taxon>Actinomycetes</taxon>
        <taxon>Kitasatosporales</taxon>
        <taxon>Streptomycetaceae</taxon>
        <taxon>Streptomyces</taxon>
    </lineage>
</organism>
<evidence type="ECO:0000256" key="6">
    <source>
        <dbReference type="ARBA" id="ARBA00022777"/>
    </source>
</evidence>
<dbReference type="GO" id="GO:0004674">
    <property type="term" value="F:protein serine/threonine kinase activity"/>
    <property type="evidence" value="ECO:0007669"/>
    <property type="project" value="TreeGrafter"/>
</dbReference>
<dbReference type="InterPro" id="IPR011009">
    <property type="entry name" value="Kinase-like_dom_sf"/>
</dbReference>
<evidence type="ECO:0000256" key="3">
    <source>
        <dbReference type="ARBA" id="ARBA00022679"/>
    </source>
</evidence>
<keyword evidence="8" id="KW-0029">Amino-acid transport</keyword>
<dbReference type="PANTHER" id="PTHR43289">
    <property type="entry name" value="MITOGEN-ACTIVATED PROTEIN KINASE KINASE KINASE 20-RELATED"/>
    <property type="match status" value="1"/>
</dbReference>
<dbReference type="GO" id="GO:0006865">
    <property type="term" value="P:amino acid transport"/>
    <property type="evidence" value="ECO:0007669"/>
    <property type="project" value="UniProtKB-KW"/>
</dbReference>
<evidence type="ECO:0000313" key="12">
    <source>
        <dbReference type="EMBL" id="MPY45931.1"/>
    </source>
</evidence>
<keyword evidence="6" id="KW-0418">Kinase</keyword>
<keyword evidence="7 9" id="KW-0067">ATP-binding</keyword>
<dbReference type="InterPro" id="IPR008271">
    <property type="entry name" value="Ser/Thr_kinase_AS"/>
</dbReference>
<evidence type="ECO:0000259" key="11">
    <source>
        <dbReference type="PROSITE" id="PS50011"/>
    </source>
</evidence>
<name>A0A5N8WEL4_9ACTN</name>
<dbReference type="InterPro" id="IPR000709">
    <property type="entry name" value="Leu_Ile_Val-bd"/>
</dbReference>
<dbReference type="Gene3D" id="1.10.510.10">
    <property type="entry name" value="Transferase(Phosphotransferase) domain 1"/>
    <property type="match status" value="1"/>
</dbReference>
<dbReference type="InterPro" id="IPR028082">
    <property type="entry name" value="Peripla_BP_I"/>
</dbReference>
<dbReference type="CDD" id="cd14014">
    <property type="entry name" value="STKc_PknB_like"/>
    <property type="match status" value="1"/>
</dbReference>
<dbReference type="SUPFAM" id="SSF56112">
    <property type="entry name" value="Protein kinase-like (PK-like)"/>
    <property type="match status" value="1"/>
</dbReference>
<dbReference type="PROSITE" id="PS00108">
    <property type="entry name" value="PROTEIN_KINASE_ST"/>
    <property type="match status" value="1"/>
</dbReference>
<dbReference type="Pfam" id="PF00069">
    <property type="entry name" value="Pkinase"/>
    <property type="match status" value="1"/>
</dbReference>
<reference evidence="12 13" key="1">
    <citation type="submission" date="2019-07" db="EMBL/GenBank/DDBJ databases">
        <title>New species of Amycolatopsis and Streptomyces.</title>
        <authorList>
            <person name="Duangmal K."/>
            <person name="Teo W.F.A."/>
            <person name="Lipun K."/>
        </authorList>
    </citation>
    <scope>NUCLEOTIDE SEQUENCE [LARGE SCALE GENOMIC DNA]</scope>
    <source>
        <strain evidence="12 13">TISTR 2346</strain>
    </source>
</reference>
<feature type="binding site" evidence="9">
    <location>
        <position position="43"/>
    </location>
    <ligand>
        <name>ATP</name>
        <dbReference type="ChEBI" id="CHEBI:30616"/>
    </ligand>
</feature>
<evidence type="ECO:0000256" key="8">
    <source>
        <dbReference type="ARBA" id="ARBA00022970"/>
    </source>
</evidence>
<dbReference type="Proteomes" id="UP000326979">
    <property type="component" value="Unassembled WGS sequence"/>
</dbReference>
<evidence type="ECO:0000256" key="9">
    <source>
        <dbReference type="PROSITE-ProRule" id="PRU10141"/>
    </source>
</evidence>
<dbReference type="SMART" id="SM00220">
    <property type="entry name" value="S_TKc"/>
    <property type="match status" value="1"/>
</dbReference>
<gene>
    <name evidence="12" type="ORF">FNH04_40325</name>
</gene>
<dbReference type="PROSITE" id="PS00107">
    <property type="entry name" value="PROTEIN_KINASE_ATP"/>
    <property type="match status" value="1"/>
</dbReference>
<evidence type="ECO:0000256" key="7">
    <source>
        <dbReference type="ARBA" id="ARBA00022840"/>
    </source>
</evidence>
<dbReference type="RefSeq" id="WP_152791135.1">
    <property type="nucleotide sequence ID" value="NZ_BAABEQ010000040.1"/>
</dbReference>
<dbReference type="AlphaFoldDB" id="A0A5N8WEL4"/>
<dbReference type="Gene3D" id="3.40.50.2300">
    <property type="match status" value="2"/>
</dbReference>
<dbReference type="SUPFAM" id="SSF53822">
    <property type="entry name" value="Periplasmic binding protein-like I"/>
    <property type="match status" value="1"/>
</dbReference>
<dbReference type="PANTHER" id="PTHR43289:SF34">
    <property type="entry name" value="SERINE_THREONINE-PROTEIN KINASE YBDM-RELATED"/>
    <property type="match status" value="1"/>
</dbReference>
<dbReference type="InterPro" id="IPR017441">
    <property type="entry name" value="Protein_kinase_ATP_BS"/>
</dbReference>
<protein>
    <submittedName>
        <fullName evidence="12">ABC transporter substrate-binding protein</fullName>
    </submittedName>
</protein>
<keyword evidence="5 9" id="KW-0547">Nucleotide-binding</keyword>
<feature type="region of interest" description="Disordered" evidence="10">
    <location>
        <begin position="292"/>
        <end position="320"/>
    </location>
</feature>
<keyword evidence="2" id="KW-0813">Transport</keyword>
<evidence type="ECO:0000256" key="1">
    <source>
        <dbReference type="ARBA" id="ARBA00010062"/>
    </source>
</evidence>
<evidence type="ECO:0000256" key="5">
    <source>
        <dbReference type="ARBA" id="ARBA00022741"/>
    </source>
</evidence>
<dbReference type="Pfam" id="PF13458">
    <property type="entry name" value="Peripla_BP_6"/>
    <property type="match status" value="1"/>
</dbReference>
<dbReference type="GO" id="GO:0005524">
    <property type="term" value="F:ATP binding"/>
    <property type="evidence" value="ECO:0007669"/>
    <property type="project" value="UniProtKB-UniRule"/>
</dbReference>
<dbReference type="InterPro" id="IPR028081">
    <property type="entry name" value="Leu-bd"/>
</dbReference>
<evidence type="ECO:0000256" key="10">
    <source>
        <dbReference type="SAM" id="MobiDB-lite"/>
    </source>
</evidence>
<comment type="similarity">
    <text evidence="1">Belongs to the leucine-binding protein family.</text>
</comment>
<dbReference type="InterPro" id="IPR000719">
    <property type="entry name" value="Prot_kinase_dom"/>
</dbReference>